<feature type="domain" description="DUF1214" evidence="2">
    <location>
        <begin position="339"/>
        <end position="449"/>
    </location>
</feature>
<gene>
    <name evidence="4" type="ORF">KEM10_16880</name>
</gene>
<reference evidence="4 5" key="1">
    <citation type="journal article" date="2015" name="Int. J. Syst. Evol. Microbiol.">
        <title>Carboxylicivirga linearis sp. nov., isolated from a sea cucumber culture pond.</title>
        <authorList>
            <person name="Wang F.Q."/>
            <person name="Zhou Y.X."/>
            <person name="Lin X.Z."/>
            <person name="Chen G.J."/>
            <person name="Du Z.J."/>
        </authorList>
    </citation>
    <scope>NUCLEOTIDE SEQUENCE [LARGE SCALE GENOMIC DNA]</scope>
    <source>
        <strain evidence="4 5">FB218</strain>
    </source>
</reference>
<dbReference type="PANTHER" id="PTHR36509">
    <property type="entry name" value="BLL3101 PROTEIN"/>
    <property type="match status" value="1"/>
</dbReference>
<evidence type="ECO:0000313" key="4">
    <source>
        <dbReference type="EMBL" id="MBS2099965.1"/>
    </source>
</evidence>
<dbReference type="Gene3D" id="2.60.40.1610">
    <property type="entry name" value="Domain of unknown function DUF1254"/>
    <property type="match status" value="1"/>
</dbReference>
<dbReference type="Pfam" id="PF06742">
    <property type="entry name" value="DUF1214"/>
    <property type="match status" value="1"/>
</dbReference>
<dbReference type="PROSITE" id="PS51257">
    <property type="entry name" value="PROKAR_LIPOPROTEIN"/>
    <property type="match status" value="1"/>
</dbReference>
<keyword evidence="1" id="KW-0732">Signal</keyword>
<dbReference type="Proteomes" id="UP000708576">
    <property type="component" value="Unassembled WGS sequence"/>
</dbReference>
<dbReference type="Pfam" id="PF06863">
    <property type="entry name" value="DUF1254"/>
    <property type="match status" value="1"/>
</dbReference>
<evidence type="ECO:0000313" key="5">
    <source>
        <dbReference type="Proteomes" id="UP000708576"/>
    </source>
</evidence>
<protein>
    <submittedName>
        <fullName evidence="4">DUF1254 domain-containing protein</fullName>
    </submittedName>
</protein>
<accession>A0ABS5JYU3</accession>
<dbReference type="Gene3D" id="2.60.120.600">
    <property type="entry name" value="Domain of unknown function DUF1214, C-terminal domain"/>
    <property type="match status" value="1"/>
</dbReference>
<dbReference type="InterPro" id="IPR037050">
    <property type="entry name" value="DUF1254_sf"/>
</dbReference>
<name>A0ABS5JYU3_9BACT</name>
<feature type="domain" description="DUF1254" evidence="3">
    <location>
        <begin position="68"/>
        <end position="198"/>
    </location>
</feature>
<proteinExistence type="predicted"/>
<dbReference type="InterPro" id="IPR010679">
    <property type="entry name" value="DUF1254"/>
</dbReference>
<feature type="signal peptide" evidence="1">
    <location>
        <begin position="1"/>
        <end position="21"/>
    </location>
</feature>
<comment type="caution">
    <text evidence="4">The sequence shown here is derived from an EMBL/GenBank/DDBJ whole genome shotgun (WGS) entry which is preliminary data.</text>
</comment>
<organism evidence="4 5">
    <name type="scientific">Carboxylicivirga linearis</name>
    <dbReference type="NCBI Taxonomy" id="1628157"/>
    <lineage>
        <taxon>Bacteria</taxon>
        <taxon>Pseudomonadati</taxon>
        <taxon>Bacteroidota</taxon>
        <taxon>Bacteroidia</taxon>
        <taxon>Marinilabiliales</taxon>
        <taxon>Marinilabiliaceae</taxon>
        <taxon>Carboxylicivirga</taxon>
    </lineage>
</organism>
<dbReference type="EMBL" id="JAGUCO010000017">
    <property type="protein sequence ID" value="MBS2099965.1"/>
    <property type="molecule type" value="Genomic_DNA"/>
</dbReference>
<feature type="chain" id="PRO_5047094398" evidence="1">
    <location>
        <begin position="22"/>
        <end position="465"/>
    </location>
</feature>
<dbReference type="PANTHER" id="PTHR36509:SF2">
    <property type="entry name" value="BLL3101 PROTEIN"/>
    <property type="match status" value="1"/>
</dbReference>
<dbReference type="InterPro" id="IPR037049">
    <property type="entry name" value="DUF1214_C_sf"/>
</dbReference>
<evidence type="ECO:0000256" key="1">
    <source>
        <dbReference type="SAM" id="SignalP"/>
    </source>
</evidence>
<evidence type="ECO:0000259" key="2">
    <source>
        <dbReference type="Pfam" id="PF06742"/>
    </source>
</evidence>
<dbReference type="InterPro" id="IPR010621">
    <property type="entry name" value="DUF1214"/>
</dbReference>
<keyword evidence="5" id="KW-1185">Reference proteome</keyword>
<sequence length="465" mass="52459">MKNLFLLTLMVSVLLTGCKFSNDSLTPEEAKQIAKEAYIYAYPMLEHYKMMFAMAMYPESGAYNAAFNILVNNSTLNGPQDTIIVRPNNDTFYSAVWFDLSVQPQILSVPEITDGRYYSFQIIDMYTYNIDYVGSRKTGNGAGKYMFTGPDWEGEVPEGIDKVVPSEGNYLLALGRTQVFGPDDIEQAQAVMNGYQVESLGQYIGQDMQIMASPLLNLPPYNPQKANDENFIGYFNALMAMGKIHPSEKDMFERFAKIGVKPGKPYNPEDYDPEIIKAVQEGIESGRKKFMEASASLGERKNQWQLVAGAFGTRKAMEGKYLTRASAAYFGLWGNDLEEAFYPESTFDADGDELDGSKHNYILHFDEDELPPAKSFWSLTMYKLPEQLLIENEINRYIIGSATKGLQYNSDGSLDIYIQKENPGEDKISNWLPANDGLFSLQTRIYWPEPNALNPLYAMPAIQKK</sequence>
<dbReference type="SUPFAM" id="SSF160935">
    <property type="entry name" value="VPA0735-like"/>
    <property type="match status" value="1"/>
</dbReference>
<dbReference type="RefSeq" id="WP_212217207.1">
    <property type="nucleotide sequence ID" value="NZ_JAGUCO010000017.1"/>
</dbReference>
<evidence type="ECO:0000259" key="3">
    <source>
        <dbReference type="Pfam" id="PF06863"/>
    </source>
</evidence>